<dbReference type="Pfam" id="PF00533">
    <property type="entry name" value="BRCT"/>
    <property type="match status" value="1"/>
</dbReference>
<feature type="domain" description="BRCT" evidence="7">
    <location>
        <begin position="222"/>
        <end position="286"/>
    </location>
</feature>
<comment type="subcellular location">
    <subcellularLocation>
        <location evidence="1">Nucleus</location>
    </subcellularLocation>
</comment>
<dbReference type="InterPro" id="IPR001357">
    <property type="entry name" value="BRCT_dom"/>
</dbReference>
<dbReference type="InterPro" id="IPR051579">
    <property type="entry name" value="DDR_Transcriptional_Reg"/>
</dbReference>
<dbReference type="EMBL" id="VXAD01010621">
    <property type="protein sequence ID" value="NXJ28075.1"/>
    <property type="molecule type" value="Genomic_DNA"/>
</dbReference>
<name>A0A7K9ZZY2_9CORV</name>
<evidence type="ECO:0000256" key="5">
    <source>
        <dbReference type="ARBA" id="ARBA00023242"/>
    </source>
</evidence>
<feature type="region of interest" description="Disordered" evidence="6">
    <location>
        <begin position="23"/>
        <end position="205"/>
    </location>
</feature>
<evidence type="ECO:0000313" key="8">
    <source>
        <dbReference type="EMBL" id="NXJ28075.1"/>
    </source>
</evidence>
<keyword evidence="3" id="KW-0227">DNA damage</keyword>
<accession>A0A7K9ZZY2</accession>
<evidence type="ECO:0000256" key="3">
    <source>
        <dbReference type="ARBA" id="ARBA00022763"/>
    </source>
</evidence>
<keyword evidence="2" id="KW-0597">Phosphoprotein</keyword>
<gene>
    <name evidence="8" type="primary">Mdc1</name>
    <name evidence="8" type="ORF">DICMEG_R16243</name>
</gene>
<dbReference type="PROSITE" id="PS50172">
    <property type="entry name" value="BRCT"/>
    <property type="match status" value="1"/>
</dbReference>
<dbReference type="CDD" id="cd17744">
    <property type="entry name" value="BRCT_MDC1_rpt1"/>
    <property type="match status" value="1"/>
</dbReference>
<evidence type="ECO:0000256" key="2">
    <source>
        <dbReference type="ARBA" id="ARBA00022553"/>
    </source>
</evidence>
<comment type="caution">
    <text evidence="8">The sequence shown here is derived from an EMBL/GenBank/DDBJ whole genome shotgun (WGS) entry which is preliminary data.</text>
</comment>
<protein>
    <submittedName>
        <fullName evidence="8">MDC1 protein</fullName>
    </submittedName>
</protein>
<evidence type="ECO:0000256" key="4">
    <source>
        <dbReference type="ARBA" id="ARBA00023204"/>
    </source>
</evidence>
<dbReference type="PANTHER" id="PTHR23196">
    <property type="entry name" value="PAX TRANSCRIPTION ACTIVATION DOMAIN INTERACTING PROTEIN"/>
    <property type="match status" value="1"/>
</dbReference>
<organism evidence="8 9">
    <name type="scientific">Dicrurus megarhynchus</name>
    <dbReference type="NCBI Taxonomy" id="450177"/>
    <lineage>
        <taxon>Eukaryota</taxon>
        <taxon>Metazoa</taxon>
        <taxon>Chordata</taxon>
        <taxon>Craniata</taxon>
        <taxon>Vertebrata</taxon>
        <taxon>Euteleostomi</taxon>
        <taxon>Archelosauria</taxon>
        <taxon>Archosauria</taxon>
        <taxon>Dinosauria</taxon>
        <taxon>Saurischia</taxon>
        <taxon>Theropoda</taxon>
        <taxon>Coelurosauria</taxon>
        <taxon>Aves</taxon>
        <taxon>Neognathae</taxon>
        <taxon>Neoaves</taxon>
        <taxon>Telluraves</taxon>
        <taxon>Australaves</taxon>
        <taxon>Passeriformes</taxon>
        <taxon>Corvoidea</taxon>
        <taxon>Dicruridae</taxon>
        <taxon>Dicrurus</taxon>
    </lineage>
</organism>
<dbReference type="SUPFAM" id="SSF52113">
    <property type="entry name" value="BRCT domain"/>
    <property type="match status" value="1"/>
</dbReference>
<feature type="non-terminal residue" evidence="8">
    <location>
        <position position="1"/>
    </location>
</feature>
<keyword evidence="4" id="KW-0234">DNA repair</keyword>
<keyword evidence="9" id="KW-1185">Reference proteome</keyword>
<dbReference type="InterPro" id="IPR036420">
    <property type="entry name" value="BRCT_dom_sf"/>
</dbReference>
<evidence type="ECO:0000259" key="7">
    <source>
        <dbReference type="PROSITE" id="PS50172"/>
    </source>
</evidence>
<feature type="non-terminal residue" evidence="8">
    <location>
        <position position="286"/>
    </location>
</feature>
<dbReference type="AlphaFoldDB" id="A0A7K9ZZY2"/>
<reference evidence="8 9" key="1">
    <citation type="submission" date="2019-09" db="EMBL/GenBank/DDBJ databases">
        <title>Bird 10,000 Genomes (B10K) Project - Family phase.</title>
        <authorList>
            <person name="Zhang G."/>
        </authorList>
    </citation>
    <scope>NUCLEOTIDE SEQUENCE [LARGE SCALE GENOMIC DNA]</scope>
    <source>
        <strain evidence="8">B10K-DU-001-48</strain>
        <tissue evidence="8">Muscle</tissue>
    </source>
</reference>
<evidence type="ECO:0000256" key="6">
    <source>
        <dbReference type="SAM" id="MobiDB-lite"/>
    </source>
</evidence>
<evidence type="ECO:0000256" key="1">
    <source>
        <dbReference type="ARBA" id="ARBA00004123"/>
    </source>
</evidence>
<feature type="compositionally biased region" description="Polar residues" evidence="6">
    <location>
        <begin position="182"/>
        <end position="194"/>
    </location>
</feature>
<dbReference type="Proteomes" id="UP000537234">
    <property type="component" value="Unassembled WGS sequence"/>
</dbReference>
<dbReference type="GO" id="GO:0005634">
    <property type="term" value="C:nucleus"/>
    <property type="evidence" value="ECO:0007669"/>
    <property type="project" value="UniProtKB-SubCell"/>
</dbReference>
<dbReference type="GO" id="GO:0006281">
    <property type="term" value="P:DNA repair"/>
    <property type="evidence" value="ECO:0007669"/>
    <property type="project" value="UniProtKB-KW"/>
</dbReference>
<dbReference type="Gene3D" id="3.40.50.10190">
    <property type="entry name" value="BRCT domain"/>
    <property type="match status" value="1"/>
</dbReference>
<sequence length="286" mass="29827">WKTPNPDVSGPKMGCRMLLVKSDTDVEEEGPDPYVGASKQLKITQNVPETPDVAAKTPNPNKEGKGSDPDVATQLFPPPPDPDVGRPEAAPRPPRVPDVGQESPNPDVGGPPGPAREEAQALPTPKVRRSQRLAERRGGGASSGPSPMEKGHGQALTPCPSPKPCPQRRRSQAGEGLGKTPPSVSIKGSGQGSVATPPLQEEEPAGAAKYRLRPRAAPGPAPIRVLFTGLVASPALLVALQTLGGTEATSVHDCSHLVTDGARRTLKLLCALGRGIPIVTPEWLLQ</sequence>
<evidence type="ECO:0000313" key="9">
    <source>
        <dbReference type="Proteomes" id="UP000537234"/>
    </source>
</evidence>
<keyword evidence="5" id="KW-0539">Nucleus</keyword>
<proteinExistence type="predicted"/>
<dbReference type="PANTHER" id="PTHR23196:SF34">
    <property type="entry name" value="MEDIATOR OF DNA DAMAGE CHECKPOINT PROTEIN 1"/>
    <property type="match status" value="1"/>
</dbReference>